<dbReference type="AlphaFoldDB" id="A0A2V1D232"/>
<dbReference type="InterPro" id="IPR053267">
    <property type="entry name" value="Verrucosidin_biosynth-assoc"/>
</dbReference>
<dbReference type="OrthoDB" id="5335812at2759"/>
<dbReference type="EMBL" id="KZ805732">
    <property type="protein sequence ID" value="PVH92048.1"/>
    <property type="molecule type" value="Genomic_DNA"/>
</dbReference>
<name>A0A2V1D232_9PLEO</name>
<sequence>MSGFCSTSSKPAWCNTFNPLREPIIPGSNASNMLQLGIFEWYPAYQSCQQYFLRHAQYDNAVQAVAALINIRLPCQWPAAPVAHGKVPLTHLAGPMASNLPFKWPYSIENSLSQPAPAWVSLVPYIQRLVVTGTDKEGVMHGFFGDDWKEGIGPIHGNERWNYMFAAKSTEWARVRCLYDISPHESVPFMIPLQNIHIHEIESAETKWSRWLAMEDWMLGPRAPDWEDETTKACR</sequence>
<protein>
    <submittedName>
        <fullName evidence="1">Uncharacterized protein</fullName>
    </submittedName>
</protein>
<keyword evidence="2" id="KW-1185">Reference proteome</keyword>
<organism evidence="1 2">
    <name type="scientific">Periconia macrospinosa</name>
    <dbReference type="NCBI Taxonomy" id="97972"/>
    <lineage>
        <taxon>Eukaryota</taxon>
        <taxon>Fungi</taxon>
        <taxon>Dikarya</taxon>
        <taxon>Ascomycota</taxon>
        <taxon>Pezizomycotina</taxon>
        <taxon>Dothideomycetes</taxon>
        <taxon>Pleosporomycetidae</taxon>
        <taxon>Pleosporales</taxon>
        <taxon>Massarineae</taxon>
        <taxon>Periconiaceae</taxon>
        <taxon>Periconia</taxon>
    </lineage>
</organism>
<proteinExistence type="predicted"/>
<evidence type="ECO:0000313" key="1">
    <source>
        <dbReference type="EMBL" id="PVH92048.1"/>
    </source>
</evidence>
<accession>A0A2V1D232</accession>
<dbReference type="Proteomes" id="UP000244855">
    <property type="component" value="Unassembled WGS sequence"/>
</dbReference>
<dbReference type="STRING" id="97972.A0A2V1D232"/>
<evidence type="ECO:0000313" key="2">
    <source>
        <dbReference type="Proteomes" id="UP000244855"/>
    </source>
</evidence>
<dbReference type="PANTHER" id="PTHR42087">
    <property type="entry name" value="ILP IS AN APOPTOSIS INHIBITOR"/>
    <property type="match status" value="1"/>
</dbReference>
<feature type="non-terminal residue" evidence="1">
    <location>
        <position position="235"/>
    </location>
</feature>
<dbReference type="PANTHER" id="PTHR42087:SF1">
    <property type="entry name" value="ILP IS AN APOPTOSIS INHIBITOR"/>
    <property type="match status" value="1"/>
</dbReference>
<reference evidence="1 2" key="1">
    <citation type="journal article" date="2018" name="Sci. Rep.">
        <title>Comparative genomics provides insights into the lifestyle and reveals functional heterogeneity of dark septate endophytic fungi.</title>
        <authorList>
            <person name="Knapp D.G."/>
            <person name="Nemeth J.B."/>
            <person name="Barry K."/>
            <person name="Hainaut M."/>
            <person name="Henrissat B."/>
            <person name="Johnson J."/>
            <person name="Kuo A."/>
            <person name="Lim J.H.P."/>
            <person name="Lipzen A."/>
            <person name="Nolan M."/>
            <person name="Ohm R.A."/>
            <person name="Tamas L."/>
            <person name="Grigoriev I.V."/>
            <person name="Spatafora J.W."/>
            <person name="Nagy L.G."/>
            <person name="Kovacs G.M."/>
        </authorList>
    </citation>
    <scope>NUCLEOTIDE SEQUENCE [LARGE SCALE GENOMIC DNA]</scope>
    <source>
        <strain evidence="1 2">DSE2036</strain>
    </source>
</reference>
<gene>
    <name evidence="1" type="ORF">DM02DRAFT_620178</name>
</gene>